<sequence>MSPGPAAGGTDMSGAETLSMRKMIGSLAFVGCVSLWLLL</sequence>
<protein>
    <submittedName>
        <fullName evidence="1">Uncharacterized protein</fullName>
    </submittedName>
</protein>
<dbReference type="AlphaFoldDB" id="A0A2P2NYI6"/>
<evidence type="ECO:0000313" key="1">
    <source>
        <dbReference type="EMBL" id="MBX47578.1"/>
    </source>
</evidence>
<reference evidence="1" key="1">
    <citation type="submission" date="2018-02" db="EMBL/GenBank/DDBJ databases">
        <title>Rhizophora mucronata_Transcriptome.</title>
        <authorList>
            <person name="Meera S.P."/>
            <person name="Sreeshan A."/>
            <person name="Augustine A."/>
        </authorList>
    </citation>
    <scope>NUCLEOTIDE SEQUENCE</scope>
    <source>
        <tissue evidence="1">Leaf</tissue>
    </source>
</reference>
<accession>A0A2P2NYI6</accession>
<proteinExistence type="predicted"/>
<organism evidence="1">
    <name type="scientific">Rhizophora mucronata</name>
    <name type="common">Asiatic mangrove</name>
    <dbReference type="NCBI Taxonomy" id="61149"/>
    <lineage>
        <taxon>Eukaryota</taxon>
        <taxon>Viridiplantae</taxon>
        <taxon>Streptophyta</taxon>
        <taxon>Embryophyta</taxon>
        <taxon>Tracheophyta</taxon>
        <taxon>Spermatophyta</taxon>
        <taxon>Magnoliopsida</taxon>
        <taxon>eudicotyledons</taxon>
        <taxon>Gunneridae</taxon>
        <taxon>Pentapetalae</taxon>
        <taxon>rosids</taxon>
        <taxon>fabids</taxon>
        <taxon>Malpighiales</taxon>
        <taxon>Rhizophoraceae</taxon>
        <taxon>Rhizophora</taxon>
    </lineage>
</organism>
<dbReference type="EMBL" id="GGEC01067094">
    <property type="protein sequence ID" value="MBX47578.1"/>
    <property type="molecule type" value="Transcribed_RNA"/>
</dbReference>
<name>A0A2P2NYI6_RHIMU</name>